<dbReference type="AlphaFoldDB" id="A0AAE0YJ32"/>
<evidence type="ECO:0000313" key="3">
    <source>
        <dbReference type="Proteomes" id="UP001283361"/>
    </source>
</evidence>
<name>A0AAE0YJ32_9GAST</name>
<keyword evidence="3" id="KW-1185">Reference proteome</keyword>
<proteinExistence type="predicted"/>
<reference evidence="2" key="1">
    <citation type="journal article" date="2023" name="G3 (Bethesda)">
        <title>A reference genome for the long-term kleptoplast-retaining sea slug Elysia crispata morphotype clarki.</title>
        <authorList>
            <person name="Eastman K.E."/>
            <person name="Pendleton A.L."/>
            <person name="Shaikh M.A."/>
            <person name="Suttiyut T."/>
            <person name="Ogas R."/>
            <person name="Tomko P."/>
            <person name="Gavelis G."/>
            <person name="Widhalm J.R."/>
            <person name="Wisecaver J.H."/>
        </authorList>
    </citation>
    <scope>NUCLEOTIDE SEQUENCE</scope>
    <source>
        <strain evidence="2">ECLA1</strain>
    </source>
</reference>
<dbReference type="Proteomes" id="UP001283361">
    <property type="component" value="Unassembled WGS sequence"/>
</dbReference>
<protein>
    <submittedName>
        <fullName evidence="2">Uncharacterized protein</fullName>
    </submittedName>
</protein>
<accession>A0AAE0YJ32</accession>
<feature type="compositionally biased region" description="Polar residues" evidence="1">
    <location>
        <begin position="1"/>
        <end position="10"/>
    </location>
</feature>
<dbReference type="EMBL" id="JAWDGP010006072">
    <property type="protein sequence ID" value="KAK3747786.1"/>
    <property type="molecule type" value="Genomic_DNA"/>
</dbReference>
<feature type="region of interest" description="Disordered" evidence="1">
    <location>
        <begin position="1"/>
        <end position="114"/>
    </location>
</feature>
<comment type="caution">
    <text evidence="2">The sequence shown here is derived from an EMBL/GenBank/DDBJ whole genome shotgun (WGS) entry which is preliminary data.</text>
</comment>
<organism evidence="2 3">
    <name type="scientific">Elysia crispata</name>
    <name type="common">lettuce slug</name>
    <dbReference type="NCBI Taxonomy" id="231223"/>
    <lineage>
        <taxon>Eukaryota</taxon>
        <taxon>Metazoa</taxon>
        <taxon>Spiralia</taxon>
        <taxon>Lophotrochozoa</taxon>
        <taxon>Mollusca</taxon>
        <taxon>Gastropoda</taxon>
        <taxon>Heterobranchia</taxon>
        <taxon>Euthyneura</taxon>
        <taxon>Panpulmonata</taxon>
        <taxon>Sacoglossa</taxon>
        <taxon>Placobranchoidea</taxon>
        <taxon>Plakobranchidae</taxon>
        <taxon>Elysia</taxon>
    </lineage>
</organism>
<evidence type="ECO:0000256" key="1">
    <source>
        <dbReference type="SAM" id="MobiDB-lite"/>
    </source>
</evidence>
<evidence type="ECO:0000313" key="2">
    <source>
        <dbReference type="EMBL" id="KAK3747786.1"/>
    </source>
</evidence>
<sequence length="114" mass="12322">MEGSEASFQVPNPPRKTPRSIPRAPTRSGIYQNPLRAFSWGSFPPMKTRPSGPMVGMGVETIGFQNQGKPLSRPLRREKTSSNRSSGTILPLGGKLKPTFAGGGSRHFFAKGKP</sequence>
<gene>
    <name evidence="2" type="ORF">RRG08_057330</name>
</gene>